<evidence type="ECO:0000256" key="2">
    <source>
        <dbReference type="ARBA" id="ARBA00005381"/>
    </source>
</evidence>
<gene>
    <name evidence="10" type="ORF">CQY22_010980</name>
</gene>
<evidence type="ECO:0000313" key="10">
    <source>
        <dbReference type="EMBL" id="PIB74890.1"/>
    </source>
</evidence>
<sequence length="534" mass="57769">MADRDTLAQRLDRTMQRATGQKRGIAGSPEYGSWLLGTPGEAPRKRRVRIQLLMTGALVAANLIGIIVAIVLVVVAVPEPSVFSPDVWWVSIIVAPAYILLALVTGVAWLTGRTVKALRWATEHRAPTREDQRRTLATPARVSLMNLVLWLVGDGLLTLLYGLHDPSFIPKIALVVFFCGVVVSAACYLFTEFALRPIAALALDAGRPPGRLSSGITGRIMSTWMFTTGIPVAGIMFAALFTIILHNLSATQLSVTVLFIAGFAMVFGSGLMWVAAWMTSNPVRTVRQAMGRVEQGDLSPTLQVFDGTELGELQRGFNSMVAGLRERERIRDLFGRHVGREVAAAAESKDLELGGEERFAATMFVDIIGSTSLAISRPATEVVDLLNRFFAVIVEEVDAQHGFINKFEGDGCLAVFGTPNHVPCPQDSALAAARSIQQRLREELAEVDAGIGVSAGRVVAGNVGAHERFEYTVIGDAVNTAARLCELSKSVSGRLLATAETVRGASPEEQQFWENGQEIVLRGRDQPTRLAMPI</sequence>
<feature type="transmembrane region" description="Helical" evidence="7">
    <location>
        <begin position="257"/>
        <end position="278"/>
    </location>
</feature>
<dbReference type="PROSITE" id="PS50125">
    <property type="entry name" value="GUANYLATE_CYCLASE_2"/>
    <property type="match status" value="1"/>
</dbReference>
<dbReference type="SUPFAM" id="SSF55073">
    <property type="entry name" value="Nucleotide cyclase"/>
    <property type="match status" value="1"/>
</dbReference>
<feature type="domain" description="HAMP" evidence="9">
    <location>
        <begin position="277"/>
        <end position="329"/>
    </location>
</feature>
<reference evidence="10 11" key="1">
    <citation type="journal article" date="2017" name="Infect. Genet. Evol.">
        <title>The new phylogeny of the genus Mycobacterium: The old and the news.</title>
        <authorList>
            <person name="Tortoli E."/>
            <person name="Fedrizzi T."/>
            <person name="Meehan C.J."/>
            <person name="Trovato A."/>
            <person name="Grottola A."/>
            <person name="Giacobazzi E."/>
            <person name="Serpini G.F."/>
            <person name="Tagliazucchi S."/>
            <person name="Fabio A."/>
            <person name="Bettua C."/>
            <person name="Bertorelli R."/>
            <person name="Frascaro F."/>
            <person name="De Sanctis V."/>
            <person name="Pecorari M."/>
            <person name="Jousson O."/>
            <person name="Segata N."/>
            <person name="Cirillo D.M."/>
        </authorList>
    </citation>
    <scope>NUCLEOTIDE SEQUENCE [LARGE SCALE GENOMIC DNA]</scope>
    <source>
        <strain evidence="10 11">CIP1034565</strain>
    </source>
</reference>
<evidence type="ECO:0000256" key="3">
    <source>
        <dbReference type="ARBA" id="ARBA00022475"/>
    </source>
</evidence>
<comment type="subcellular location">
    <subcellularLocation>
        <location evidence="1">Cell membrane</location>
        <topology evidence="1">Multi-pass membrane protein</topology>
    </subcellularLocation>
</comment>
<proteinExistence type="inferred from homology"/>
<evidence type="ECO:0000313" key="11">
    <source>
        <dbReference type="Proteomes" id="UP000230551"/>
    </source>
</evidence>
<dbReference type="GO" id="GO:0006171">
    <property type="term" value="P:cAMP biosynthetic process"/>
    <property type="evidence" value="ECO:0007669"/>
    <property type="project" value="TreeGrafter"/>
</dbReference>
<dbReference type="EMBL" id="PDCN02000013">
    <property type="protein sequence ID" value="PIB74890.1"/>
    <property type="molecule type" value="Genomic_DNA"/>
</dbReference>
<keyword evidence="11" id="KW-1185">Reference proteome</keyword>
<dbReference type="CDD" id="cd07302">
    <property type="entry name" value="CHD"/>
    <property type="match status" value="1"/>
</dbReference>
<evidence type="ECO:0000256" key="7">
    <source>
        <dbReference type="SAM" id="Phobius"/>
    </source>
</evidence>
<comment type="caution">
    <text evidence="10">The sequence shown here is derived from an EMBL/GenBank/DDBJ whole genome shotgun (WGS) entry which is preliminary data.</text>
</comment>
<dbReference type="GO" id="GO:0004016">
    <property type="term" value="F:adenylate cyclase activity"/>
    <property type="evidence" value="ECO:0007669"/>
    <property type="project" value="UniProtKB-ARBA"/>
</dbReference>
<evidence type="ECO:0000256" key="1">
    <source>
        <dbReference type="ARBA" id="ARBA00004651"/>
    </source>
</evidence>
<dbReference type="InterPro" id="IPR003660">
    <property type="entry name" value="HAMP_dom"/>
</dbReference>
<evidence type="ECO:0000256" key="4">
    <source>
        <dbReference type="ARBA" id="ARBA00022692"/>
    </source>
</evidence>
<dbReference type="Pfam" id="PF00211">
    <property type="entry name" value="Guanylate_cyc"/>
    <property type="match status" value="1"/>
</dbReference>
<name>A0A2G5P9Z6_9MYCO</name>
<protein>
    <submittedName>
        <fullName evidence="10">Adenylate/guanylate cyclase domain-containing protein</fullName>
    </submittedName>
</protein>
<dbReference type="Gene3D" id="3.30.70.1230">
    <property type="entry name" value="Nucleotide cyclase"/>
    <property type="match status" value="1"/>
</dbReference>
<dbReference type="InterPro" id="IPR029787">
    <property type="entry name" value="Nucleotide_cyclase"/>
</dbReference>
<dbReference type="STRING" id="85968.GCA_900073015_00533"/>
<feature type="domain" description="Guanylate cyclase" evidence="8">
    <location>
        <begin position="361"/>
        <end position="485"/>
    </location>
</feature>
<feature type="transmembrane region" description="Helical" evidence="7">
    <location>
        <begin position="52"/>
        <end position="75"/>
    </location>
</feature>
<dbReference type="PANTHER" id="PTHR43081:SF17">
    <property type="entry name" value="BLL5647 PROTEIN"/>
    <property type="match status" value="1"/>
</dbReference>
<dbReference type="OrthoDB" id="368920at2"/>
<dbReference type="SUPFAM" id="SSF158472">
    <property type="entry name" value="HAMP domain-like"/>
    <property type="match status" value="1"/>
</dbReference>
<feature type="transmembrane region" description="Helical" evidence="7">
    <location>
        <begin position="87"/>
        <end position="110"/>
    </location>
</feature>
<dbReference type="Pfam" id="PF00672">
    <property type="entry name" value="HAMP"/>
    <property type="match status" value="1"/>
</dbReference>
<dbReference type="SMART" id="SM00304">
    <property type="entry name" value="HAMP"/>
    <property type="match status" value="1"/>
</dbReference>
<dbReference type="Proteomes" id="UP000230551">
    <property type="component" value="Unassembled WGS sequence"/>
</dbReference>
<dbReference type="InterPro" id="IPR050697">
    <property type="entry name" value="Adenylyl/Guanylyl_Cyclase_3/4"/>
</dbReference>
<keyword evidence="4 7" id="KW-0812">Transmembrane</keyword>
<dbReference type="Gene3D" id="6.10.340.10">
    <property type="match status" value="1"/>
</dbReference>
<dbReference type="CDD" id="cd06225">
    <property type="entry name" value="HAMP"/>
    <property type="match status" value="1"/>
</dbReference>
<feature type="transmembrane region" description="Helical" evidence="7">
    <location>
        <begin position="224"/>
        <end position="245"/>
    </location>
</feature>
<evidence type="ECO:0000259" key="9">
    <source>
        <dbReference type="PROSITE" id="PS50885"/>
    </source>
</evidence>
<dbReference type="PROSITE" id="PS50885">
    <property type="entry name" value="HAMP"/>
    <property type="match status" value="1"/>
</dbReference>
<dbReference type="AlphaFoldDB" id="A0A2G5P9Z6"/>
<dbReference type="SMART" id="SM00044">
    <property type="entry name" value="CYCc"/>
    <property type="match status" value="1"/>
</dbReference>
<dbReference type="PANTHER" id="PTHR43081">
    <property type="entry name" value="ADENYLATE CYCLASE, TERMINAL-DIFFERENTIATION SPECIFIC-RELATED"/>
    <property type="match status" value="1"/>
</dbReference>
<organism evidence="10 11">
    <name type="scientific">Mycolicibacterium brumae</name>
    <dbReference type="NCBI Taxonomy" id="85968"/>
    <lineage>
        <taxon>Bacteria</taxon>
        <taxon>Bacillati</taxon>
        <taxon>Actinomycetota</taxon>
        <taxon>Actinomycetes</taxon>
        <taxon>Mycobacteriales</taxon>
        <taxon>Mycobacteriaceae</taxon>
        <taxon>Mycolicibacterium</taxon>
    </lineage>
</organism>
<comment type="similarity">
    <text evidence="2">Belongs to the adenylyl cyclase class-3 family.</text>
</comment>
<evidence type="ECO:0000256" key="6">
    <source>
        <dbReference type="ARBA" id="ARBA00023136"/>
    </source>
</evidence>
<accession>A0A2G5P9Z6</accession>
<keyword evidence="5 7" id="KW-1133">Transmembrane helix</keyword>
<evidence type="ECO:0000259" key="8">
    <source>
        <dbReference type="PROSITE" id="PS50125"/>
    </source>
</evidence>
<dbReference type="RefSeq" id="WP_090585589.1">
    <property type="nucleotide sequence ID" value="NZ_CP104302.1"/>
</dbReference>
<evidence type="ECO:0000256" key="5">
    <source>
        <dbReference type="ARBA" id="ARBA00022989"/>
    </source>
</evidence>
<dbReference type="InterPro" id="IPR001054">
    <property type="entry name" value="A/G_cyclase"/>
</dbReference>
<feature type="transmembrane region" description="Helical" evidence="7">
    <location>
        <begin position="142"/>
        <end position="162"/>
    </location>
</feature>
<feature type="transmembrane region" description="Helical" evidence="7">
    <location>
        <begin position="168"/>
        <end position="190"/>
    </location>
</feature>
<keyword evidence="6 7" id="KW-0472">Membrane</keyword>
<dbReference type="GO" id="GO:0035556">
    <property type="term" value="P:intracellular signal transduction"/>
    <property type="evidence" value="ECO:0007669"/>
    <property type="project" value="InterPro"/>
</dbReference>
<keyword evidence="3" id="KW-1003">Cell membrane</keyword>
<dbReference type="GO" id="GO:0005886">
    <property type="term" value="C:plasma membrane"/>
    <property type="evidence" value="ECO:0007669"/>
    <property type="project" value="UniProtKB-SubCell"/>
</dbReference>